<dbReference type="EMBL" id="JBHRFL010000015">
    <property type="protein sequence ID" value="MFC6070048.1"/>
    <property type="molecule type" value="Genomic_DNA"/>
</dbReference>
<evidence type="ECO:0000256" key="1">
    <source>
        <dbReference type="SAM" id="MobiDB-lite"/>
    </source>
</evidence>
<evidence type="ECO:0000313" key="2">
    <source>
        <dbReference type="EMBL" id="MFC6070048.1"/>
    </source>
</evidence>
<reference evidence="2 3" key="1">
    <citation type="submission" date="2024-09" db="EMBL/GenBank/DDBJ databases">
        <title>Whole genome analysis of Stenotrophomonas geniculata MK-1, and its biological control impact on peanut foliage fungus diseases.</title>
        <authorList>
            <person name="Ahsan T."/>
        </authorList>
    </citation>
    <scope>NUCLEOTIDE SEQUENCE [LARGE SCALE GENOMIC DNA]</scope>
    <source>
        <strain evidence="2 3">MK-1</strain>
    </source>
</reference>
<comment type="caution">
    <text evidence="2">The sequence shown here is derived from an EMBL/GenBank/DDBJ whole genome shotgun (WGS) entry which is preliminary data.</text>
</comment>
<accession>A0ABW1N1M0</accession>
<gene>
    <name evidence="2" type="ORF">ACFLLB_10760</name>
</gene>
<feature type="region of interest" description="Disordered" evidence="1">
    <location>
        <begin position="113"/>
        <end position="171"/>
    </location>
</feature>
<feature type="compositionally biased region" description="Gly residues" evidence="1">
    <location>
        <begin position="114"/>
        <end position="150"/>
    </location>
</feature>
<evidence type="ECO:0000313" key="3">
    <source>
        <dbReference type="Proteomes" id="UP001596115"/>
    </source>
</evidence>
<sequence length="171" mass="17793">MSAAVQSSPRHRRVVAIIATLSLLLIFSYLHAFERGPLYCNSGCPIQAPVIDAKTKDFLEKEMAPIDGWVPMWMFLTGTTYMVCNSTHCATYRQTFSGEYITDERIPITSSVGREGGGVGSGSGHGSGQGVGRGGGADVGGGSYGGGGRTGVVTVGPGGPVPKLPKGRQED</sequence>
<organism evidence="2 3">
    <name type="scientific">Stenotrophomonas geniculata</name>
    <dbReference type="NCBI Taxonomy" id="86188"/>
    <lineage>
        <taxon>Bacteria</taxon>
        <taxon>Pseudomonadati</taxon>
        <taxon>Pseudomonadota</taxon>
        <taxon>Gammaproteobacteria</taxon>
        <taxon>Lysobacterales</taxon>
        <taxon>Lysobacteraceae</taxon>
        <taxon>Stenotrophomonas</taxon>
    </lineage>
</organism>
<protein>
    <submittedName>
        <fullName evidence="2">Uncharacterized protein</fullName>
    </submittedName>
</protein>
<proteinExistence type="predicted"/>
<dbReference type="Proteomes" id="UP001596115">
    <property type="component" value="Unassembled WGS sequence"/>
</dbReference>
<name>A0ABW1N1M0_9GAMM</name>
<dbReference type="RefSeq" id="WP_241874236.1">
    <property type="nucleotide sequence ID" value="NZ_JAWISN010000006.1"/>
</dbReference>
<keyword evidence="3" id="KW-1185">Reference proteome</keyword>